<dbReference type="InterPro" id="IPR027417">
    <property type="entry name" value="P-loop_NTPase"/>
</dbReference>
<keyword evidence="8" id="KW-1133">Transmembrane helix</keyword>
<dbReference type="OrthoDB" id="152369at2"/>
<dbReference type="PANTHER" id="PTHR13748:SF62">
    <property type="entry name" value="COBW DOMAIN-CONTAINING PROTEIN"/>
    <property type="match status" value="1"/>
</dbReference>
<protein>
    <submittedName>
        <fullName evidence="11">DUF3623 family protein</fullName>
    </submittedName>
</protein>
<dbReference type="InterPro" id="IPR003495">
    <property type="entry name" value="CobW/HypB/UreG_nucleotide-bd"/>
</dbReference>
<organism evidence="11 12">
    <name type="scientific">Aurantiacibacter spongiae</name>
    <dbReference type="NCBI Taxonomy" id="2488860"/>
    <lineage>
        <taxon>Bacteria</taxon>
        <taxon>Pseudomonadati</taxon>
        <taxon>Pseudomonadota</taxon>
        <taxon>Alphaproteobacteria</taxon>
        <taxon>Sphingomonadales</taxon>
        <taxon>Erythrobacteraceae</taxon>
        <taxon>Aurantiacibacter</taxon>
    </lineage>
</organism>
<keyword evidence="1" id="KW-0547">Nucleotide-binding</keyword>
<keyword evidence="12" id="KW-1185">Reference proteome</keyword>
<evidence type="ECO:0000256" key="6">
    <source>
        <dbReference type="ARBA" id="ARBA00049117"/>
    </source>
</evidence>
<evidence type="ECO:0000313" key="12">
    <source>
        <dbReference type="Proteomes" id="UP000275232"/>
    </source>
</evidence>
<dbReference type="Pfam" id="PF02492">
    <property type="entry name" value="cobW"/>
    <property type="match status" value="1"/>
</dbReference>
<feature type="compositionally biased region" description="Basic and acidic residues" evidence="7">
    <location>
        <begin position="454"/>
        <end position="469"/>
    </location>
</feature>
<dbReference type="Pfam" id="PF12291">
    <property type="entry name" value="DUF3623"/>
    <property type="match status" value="1"/>
</dbReference>
<dbReference type="Proteomes" id="UP000275232">
    <property type="component" value="Unassembled WGS sequence"/>
</dbReference>
<comment type="function">
    <text evidence="5">Zinc chaperone that directly transfers zinc cofactor to target proteins, thereby activating them. Zinc is transferred from the CXCC motif in the GTPase domain to the zinc binding site in target proteins in a process requiring GTP hydrolysis.</text>
</comment>
<dbReference type="Pfam" id="PF07683">
    <property type="entry name" value="CobW_C"/>
    <property type="match status" value="1"/>
</dbReference>
<evidence type="ECO:0000313" key="11">
    <source>
        <dbReference type="EMBL" id="RPF71762.1"/>
    </source>
</evidence>
<sequence length="579" mass="62324">MTIAIALVAALVLWWASTVLIIYLDGLRPWTFKYSFAGATLVMAASLWGLHETASDTSLTGAYLAFVAGLLAWGWQEVSFYMGIVTGPRKAACPEGCGGWKHFGHAIQTSLWHELAIIASAVAVVALTWGQPNQFGTWTFMILWWMHQSAKLNVFLGVRNLNEEFLPEHLTFLKGFLNKRAMNLLFPFSITISTVITVVVAQAAFADGASAFEQAGYSFLTAMMALAILEHWMLVLPMPTAALWSAGLKSRGEIRPFVAEIVVGFLGAGKTTFLQRLLAEADPAEKTVVLVNDFGELGIDAGLVSGGDAEVVELPNGCICCSLRGDVTDRLRTVLADMQPDRVLIEPSGVADVGALLGVLETPEIKPHLRETRLWTVIDAAAFVADYARLHDYFAVQARLAPVFIVNKTDLVDGEELATVLDTLASLNPRAETVLARHAQPIGHERTVVPVLGDRPEPHVHGSDSDDRAGHHHHGPDALGFESASLALDGSLSSAQLRSLLARLVDGEFGRIARAKGIARDGDGWLKFDIAGGRASVTAHIPRDEDTARVMLIGSDLDREGLATAFAEPAAGLRLVATA</sequence>
<evidence type="ECO:0000256" key="2">
    <source>
        <dbReference type="ARBA" id="ARBA00022801"/>
    </source>
</evidence>
<gene>
    <name evidence="11" type="ORF">EG799_09140</name>
</gene>
<dbReference type="EMBL" id="RPFZ01000001">
    <property type="protein sequence ID" value="RPF71762.1"/>
    <property type="molecule type" value="Genomic_DNA"/>
</dbReference>
<dbReference type="RefSeq" id="WP_123880509.1">
    <property type="nucleotide sequence ID" value="NZ_RPFZ01000001.1"/>
</dbReference>
<feature type="transmembrane region" description="Helical" evidence="8">
    <location>
        <begin position="184"/>
        <end position="205"/>
    </location>
</feature>
<feature type="region of interest" description="Disordered" evidence="7">
    <location>
        <begin position="452"/>
        <end position="476"/>
    </location>
</feature>
<dbReference type="InterPro" id="IPR051316">
    <property type="entry name" value="Zinc-reg_GTPase_activator"/>
</dbReference>
<evidence type="ECO:0000256" key="8">
    <source>
        <dbReference type="SAM" id="Phobius"/>
    </source>
</evidence>
<name>A0A3N5DJ92_9SPHN</name>
<dbReference type="Gene3D" id="3.40.50.300">
    <property type="entry name" value="P-loop containing nucleotide triphosphate hydrolases"/>
    <property type="match status" value="1"/>
</dbReference>
<evidence type="ECO:0000256" key="1">
    <source>
        <dbReference type="ARBA" id="ARBA00022741"/>
    </source>
</evidence>
<comment type="caution">
    <text evidence="11">The sequence shown here is derived from an EMBL/GenBank/DDBJ whole genome shotgun (WGS) entry which is preliminary data.</text>
</comment>
<feature type="transmembrane region" description="Helical" evidence="8">
    <location>
        <begin position="57"/>
        <end position="75"/>
    </location>
</feature>
<feature type="transmembrane region" description="Helical" evidence="8">
    <location>
        <begin position="111"/>
        <end position="130"/>
    </location>
</feature>
<reference evidence="11 12" key="1">
    <citation type="submission" date="2018-11" db="EMBL/GenBank/DDBJ databases">
        <title>Erythrobacter spongiae sp. nov., isolated from a marine sponge.</title>
        <authorList>
            <person name="Zhuang L."/>
            <person name="Luo L."/>
        </authorList>
    </citation>
    <scope>NUCLEOTIDE SEQUENCE [LARGE SCALE GENOMIC DNA]</scope>
    <source>
        <strain evidence="11 12">HN-E23</strain>
    </source>
</reference>
<evidence type="ECO:0000256" key="3">
    <source>
        <dbReference type="ARBA" id="ARBA00023186"/>
    </source>
</evidence>
<accession>A0A3N5DJ92</accession>
<feature type="domain" description="CobW/HypB/UreG nucleotide-binding" evidence="9">
    <location>
        <begin position="261"/>
        <end position="433"/>
    </location>
</feature>
<evidence type="ECO:0000256" key="5">
    <source>
        <dbReference type="ARBA" id="ARBA00045658"/>
    </source>
</evidence>
<comment type="similarity">
    <text evidence="4">Belongs to the SIMIBI class G3E GTPase family. ZNG1 subfamily.</text>
</comment>
<keyword evidence="3" id="KW-0143">Chaperone</keyword>
<dbReference type="GO" id="GO:0005737">
    <property type="term" value="C:cytoplasm"/>
    <property type="evidence" value="ECO:0007669"/>
    <property type="project" value="TreeGrafter"/>
</dbReference>
<dbReference type="Gene3D" id="3.30.1220.10">
    <property type="entry name" value="CobW-like, C-terminal domain"/>
    <property type="match status" value="1"/>
</dbReference>
<keyword evidence="8" id="KW-0472">Membrane</keyword>
<dbReference type="AlphaFoldDB" id="A0A3N5DJ92"/>
<feature type="transmembrane region" description="Helical" evidence="8">
    <location>
        <begin position="34"/>
        <end position="50"/>
    </location>
</feature>
<keyword evidence="8" id="KW-0812">Transmembrane</keyword>
<evidence type="ECO:0000259" key="10">
    <source>
        <dbReference type="Pfam" id="PF07683"/>
    </source>
</evidence>
<dbReference type="InterPro" id="IPR036627">
    <property type="entry name" value="CobW-likC_sf"/>
</dbReference>
<dbReference type="NCBIfam" id="TIGR03055">
    <property type="entry name" value="photo_alph_chp2"/>
    <property type="match status" value="1"/>
</dbReference>
<comment type="catalytic activity">
    <reaction evidence="6">
        <text>GTP + H2O = GDP + phosphate + H(+)</text>
        <dbReference type="Rhea" id="RHEA:19669"/>
        <dbReference type="ChEBI" id="CHEBI:15377"/>
        <dbReference type="ChEBI" id="CHEBI:15378"/>
        <dbReference type="ChEBI" id="CHEBI:37565"/>
        <dbReference type="ChEBI" id="CHEBI:43474"/>
        <dbReference type="ChEBI" id="CHEBI:58189"/>
    </reaction>
    <physiologicalReaction direction="left-to-right" evidence="6">
        <dbReference type="Rhea" id="RHEA:19670"/>
    </physiologicalReaction>
</comment>
<keyword evidence="2" id="KW-0378">Hydrolase</keyword>
<dbReference type="CDD" id="cd03112">
    <property type="entry name" value="CobW-like"/>
    <property type="match status" value="1"/>
</dbReference>
<dbReference type="GO" id="GO:0016787">
    <property type="term" value="F:hydrolase activity"/>
    <property type="evidence" value="ECO:0007669"/>
    <property type="project" value="UniProtKB-KW"/>
</dbReference>
<dbReference type="InterPro" id="IPR017496">
    <property type="entry name" value="Photo_alph_chp2"/>
</dbReference>
<evidence type="ECO:0000259" key="9">
    <source>
        <dbReference type="Pfam" id="PF02492"/>
    </source>
</evidence>
<dbReference type="SUPFAM" id="SSF52540">
    <property type="entry name" value="P-loop containing nucleoside triphosphate hydrolases"/>
    <property type="match status" value="1"/>
</dbReference>
<dbReference type="SUPFAM" id="SSF90002">
    <property type="entry name" value="Hypothetical protein YjiA, C-terminal domain"/>
    <property type="match status" value="1"/>
</dbReference>
<dbReference type="GO" id="GO:0000166">
    <property type="term" value="F:nucleotide binding"/>
    <property type="evidence" value="ECO:0007669"/>
    <property type="project" value="UniProtKB-KW"/>
</dbReference>
<dbReference type="InterPro" id="IPR011629">
    <property type="entry name" value="CobW-like_C"/>
</dbReference>
<dbReference type="PANTHER" id="PTHR13748">
    <property type="entry name" value="COBW-RELATED"/>
    <property type="match status" value="1"/>
</dbReference>
<evidence type="ECO:0000256" key="7">
    <source>
        <dbReference type="SAM" id="MobiDB-lite"/>
    </source>
</evidence>
<proteinExistence type="inferred from homology"/>
<feature type="domain" description="CobW C-terminal" evidence="10">
    <location>
        <begin position="481"/>
        <end position="567"/>
    </location>
</feature>
<evidence type="ECO:0000256" key="4">
    <source>
        <dbReference type="ARBA" id="ARBA00034320"/>
    </source>
</evidence>